<evidence type="ECO:0000313" key="2">
    <source>
        <dbReference type="Proteomes" id="UP001281410"/>
    </source>
</evidence>
<dbReference type="Proteomes" id="UP001281410">
    <property type="component" value="Unassembled WGS sequence"/>
</dbReference>
<proteinExistence type="predicted"/>
<reference evidence="1" key="1">
    <citation type="journal article" date="2023" name="Plant J.">
        <title>Genome sequences and population genomics provide insights into the demographic history, inbreeding, and mutation load of two 'living fossil' tree species of Dipteronia.</title>
        <authorList>
            <person name="Feng Y."/>
            <person name="Comes H.P."/>
            <person name="Chen J."/>
            <person name="Zhu S."/>
            <person name="Lu R."/>
            <person name="Zhang X."/>
            <person name="Li P."/>
            <person name="Qiu J."/>
            <person name="Olsen K.M."/>
            <person name="Qiu Y."/>
        </authorList>
    </citation>
    <scope>NUCLEOTIDE SEQUENCE</scope>
    <source>
        <strain evidence="1">NBL</strain>
    </source>
</reference>
<keyword evidence="2" id="KW-1185">Reference proteome</keyword>
<evidence type="ECO:0000313" key="1">
    <source>
        <dbReference type="EMBL" id="KAK3189861.1"/>
    </source>
</evidence>
<sequence length="229" mass="25945">MGKEIENQIFQLENCLVSYLTLSSQMMGVPLATKEASIMLQRSTRLELHNSSYYIIPKWVMIFRRIFNWRLMCLNNEQLSTAYVLEQQLVSPPPCDLDKLGLESSLHPPYSLSHPSLDEIMEVGHSPISTQTAQSQPQVHQYQPGMESNGEVQETADTDNLVEDEINSSQNGKLSVSEDFSYITNKLKSRAGEIMVSKHVTKETDNLSNLLEQCILVQNTNGKKLSVYF</sequence>
<accession>A0AAD9ZU17</accession>
<dbReference type="EMBL" id="JANJYJ010000009">
    <property type="protein sequence ID" value="KAK3189861.1"/>
    <property type="molecule type" value="Genomic_DNA"/>
</dbReference>
<protein>
    <submittedName>
        <fullName evidence="1">Uncharacterized protein</fullName>
    </submittedName>
</protein>
<comment type="caution">
    <text evidence="1">The sequence shown here is derived from an EMBL/GenBank/DDBJ whole genome shotgun (WGS) entry which is preliminary data.</text>
</comment>
<organism evidence="1 2">
    <name type="scientific">Dipteronia sinensis</name>
    <dbReference type="NCBI Taxonomy" id="43782"/>
    <lineage>
        <taxon>Eukaryota</taxon>
        <taxon>Viridiplantae</taxon>
        <taxon>Streptophyta</taxon>
        <taxon>Embryophyta</taxon>
        <taxon>Tracheophyta</taxon>
        <taxon>Spermatophyta</taxon>
        <taxon>Magnoliopsida</taxon>
        <taxon>eudicotyledons</taxon>
        <taxon>Gunneridae</taxon>
        <taxon>Pentapetalae</taxon>
        <taxon>rosids</taxon>
        <taxon>malvids</taxon>
        <taxon>Sapindales</taxon>
        <taxon>Sapindaceae</taxon>
        <taxon>Hippocastanoideae</taxon>
        <taxon>Acereae</taxon>
        <taxon>Dipteronia</taxon>
    </lineage>
</organism>
<dbReference type="AlphaFoldDB" id="A0AAD9ZU17"/>
<gene>
    <name evidence="1" type="ORF">Dsin_029422</name>
</gene>
<name>A0AAD9ZU17_9ROSI</name>